<keyword evidence="2" id="KW-0812">Transmembrane</keyword>
<reference evidence="4" key="1">
    <citation type="journal article" date="2019" name="Int. J. Syst. Evol. Microbiol.">
        <title>The Global Catalogue of Microorganisms (GCM) 10K type strain sequencing project: providing services to taxonomists for standard genome sequencing and annotation.</title>
        <authorList>
            <consortium name="The Broad Institute Genomics Platform"/>
            <consortium name="The Broad Institute Genome Sequencing Center for Infectious Disease"/>
            <person name="Wu L."/>
            <person name="Ma J."/>
        </authorList>
    </citation>
    <scope>NUCLEOTIDE SEQUENCE [LARGE SCALE GENOMIC DNA]</scope>
    <source>
        <strain evidence="4">KCTC 52490</strain>
    </source>
</reference>
<name>A0ABW6AKZ8_9BACT</name>
<keyword evidence="4" id="KW-1185">Reference proteome</keyword>
<keyword evidence="2" id="KW-1133">Transmembrane helix</keyword>
<evidence type="ECO:0000256" key="2">
    <source>
        <dbReference type="SAM" id="Phobius"/>
    </source>
</evidence>
<feature type="transmembrane region" description="Helical" evidence="2">
    <location>
        <begin position="46"/>
        <end position="69"/>
    </location>
</feature>
<evidence type="ECO:0000256" key="1">
    <source>
        <dbReference type="SAM" id="Coils"/>
    </source>
</evidence>
<evidence type="ECO:0000313" key="3">
    <source>
        <dbReference type="EMBL" id="MFD2935083.1"/>
    </source>
</evidence>
<organism evidence="3 4">
    <name type="scientific">Spirosoma flavum</name>
    <dbReference type="NCBI Taxonomy" id="2048557"/>
    <lineage>
        <taxon>Bacteria</taxon>
        <taxon>Pseudomonadati</taxon>
        <taxon>Bacteroidota</taxon>
        <taxon>Cytophagia</taxon>
        <taxon>Cytophagales</taxon>
        <taxon>Cytophagaceae</taxon>
        <taxon>Spirosoma</taxon>
    </lineage>
</organism>
<feature type="coiled-coil region" evidence="1">
    <location>
        <begin position="512"/>
        <end position="539"/>
    </location>
</feature>
<sequence>MDNIKDYFQAVLVGSFTFGSVFPLVFRTVSDLLPTVGSSIIGQIRLFYAVNIVYFVGPLMFGLLAWWFLQKNHPDDLLFKEDFLSFQNGYRQVKWQPRLRNIPIITLLLLIAFGLWVMQAMSNPFHGPIFIGALFIIHVLITISMSYLSWLLFKRLIWCPNRKLIYFNRFASQICTQWLLGLLLSSSLFAAATLSFFYEHEGTYLWNAFENTDSPKDALLRIDMPFRWEKTANEIKASLIDPFTTCFNDVSTEANLLAASQLDYNDIAIRIKPDTGQQRLIDRTLPLKSADSLRSMLLIAYQRVKELTGSNSLLRYTDSGPLDAYLEKINQSKQVALFQNCYSLSLDSIQPSLRHSSILLTPTMQLLRANQLMPLADNFVESADVIRQSADKQSRSLLAQWVKISRIKGLFFLSTFLNLLLCTWFVIRLANEAFVRTTSSPKSESPPKQYRELINLRYYISLTVLLILPLFRTIDETSISSNHPYWFLDLPQLVGNVVEPLPNTNSTGNFGGNEVTNRLEQLNKQVKSLTDTAKKLEKVSGTTRSDLNDMKY</sequence>
<feature type="transmembrane region" description="Helical" evidence="2">
    <location>
        <begin position="7"/>
        <end position="26"/>
    </location>
</feature>
<keyword evidence="1" id="KW-0175">Coiled coil</keyword>
<keyword evidence="2" id="KW-0472">Membrane</keyword>
<comment type="caution">
    <text evidence="3">The sequence shown here is derived from an EMBL/GenBank/DDBJ whole genome shotgun (WGS) entry which is preliminary data.</text>
</comment>
<feature type="transmembrane region" description="Helical" evidence="2">
    <location>
        <begin position="174"/>
        <end position="198"/>
    </location>
</feature>
<protein>
    <submittedName>
        <fullName evidence="3">Uncharacterized protein</fullName>
    </submittedName>
</protein>
<evidence type="ECO:0000313" key="4">
    <source>
        <dbReference type="Proteomes" id="UP001597512"/>
    </source>
</evidence>
<dbReference type="RefSeq" id="WP_381502326.1">
    <property type="nucleotide sequence ID" value="NZ_JBHUOM010000012.1"/>
</dbReference>
<feature type="transmembrane region" description="Helical" evidence="2">
    <location>
        <begin position="129"/>
        <end position="153"/>
    </location>
</feature>
<dbReference type="Proteomes" id="UP001597512">
    <property type="component" value="Unassembled WGS sequence"/>
</dbReference>
<gene>
    <name evidence="3" type="ORF">ACFS25_14925</name>
</gene>
<feature type="transmembrane region" description="Helical" evidence="2">
    <location>
        <begin position="99"/>
        <end position="117"/>
    </location>
</feature>
<proteinExistence type="predicted"/>
<dbReference type="EMBL" id="JBHUOM010000012">
    <property type="protein sequence ID" value="MFD2935083.1"/>
    <property type="molecule type" value="Genomic_DNA"/>
</dbReference>
<accession>A0ABW6AKZ8</accession>